<dbReference type="EMBL" id="MEIQ01000002">
    <property type="protein sequence ID" value="PIT54215.1"/>
    <property type="molecule type" value="Genomic_DNA"/>
</dbReference>
<protein>
    <recommendedName>
        <fullName evidence="1">PoNi C-terminal domain-containing protein</fullName>
    </recommendedName>
</protein>
<dbReference type="AlphaFoldDB" id="A0A2N9XWR0"/>
<evidence type="ECO:0000313" key="3">
    <source>
        <dbReference type="Proteomes" id="UP000231484"/>
    </source>
</evidence>
<name>A0A2N9XWR0_9NEIS</name>
<feature type="domain" description="PoNi C-terminal" evidence="1">
    <location>
        <begin position="21"/>
        <end position="104"/>
    </location>
</feature>
<dbReference type="SUPFAM" id="SSF140731">
    <property type="entry name" value="PA2201 C-terminal domain-like"/>
    <property type="match status" value="1"/>
</dbReference>
<dbReference type="Proteomes" id="UP000231484">
    <property type="component" value="Unassembled WGS sequence"/>
</dbReference>
<dbReference type="InterPro" id="IPR015025">
    <property type="entry name" value="PoNi_C"/>
</dbReference>
<evidence type="ECO:0000259" key="1">
    <source>
        <dbReference type="Pfam" id="PF08929"/>
    </source>
</evidence>
<sequence>MKIANYPITVEKTPRELNFCNLLYKAIHAQTDKDTLKFLDDYLRRWYDGLRKTGYNYNDSHLKQQENAKDICSFVGYWCFEAASVAHLKDIDGSKLHRFIYYPQR</sequence>
<reference evidence="2 3" key="1">
    <citation type="journal article" date="2017" name="MBio">
        <title>Type VI secretion-mediated competition in the bee gut microbiome.</title>
        <authorList>
            <person name="Steele M.I."/>
            <person name="Kwong W.K."/>
            <person name="Powell J.E."/>
            <person name="Whiteley M."/>
            <person name="Moran N.A."/>
        </authorList>
    </citation>
    <scope>NUCLEOTIDE SEQUENCE [LARGE SCALE GENOMIC DNA]</scope>
    <source>
        <strain evidence="2 3">Occ4-2</strain>
    </source>
</reference>
<gene>
    <name evidence="2" type="ORF">BHC48_00580</name>
</gene>
<accession>A0A2N9XWR0</accession>
<evidence type="ECO:0000313" key="2">
    <source>
        <dbReference type="EMBL" id="PIT54215.1"/>
    </source>
</evidence>
<proteinExistence type="predicted"/>
<dbReference type="Gene3D" id="1.10.3920.10">
    <property type="entry name" value="PA2201 C-terminal domain-like"/>
    <property type="match status" value="1"/>
</dbReference>
<dbReference type="Pfam" id="PF08929">
    <property type="entry name" value="PoNi_C"/>
    <property type="match status" value="1"/>
</dbReference>
<dbReference type="InterPro" id="IPR028983">
    <property type="entry name" value="PA2201-like_C"/>
</dbReference>
<comment type="caution">
    <text evidence="2">The sequence shown here is derived from an EMBL/GenBank/DDBJ whole genome shotgun (WGS) entry which is preliminary data.</text>
</comment>
<organism evidence="2 3">
    <name type="scientific">Snodgrassella alvi</name>
    <dbReference type="NCBI Taxonomy" id="1196083"/>
    <lineage>
        <taxon>Bacteria</taxon>
        <taxon>Pseudomonadati</taxon>
        <taxon>Pseudomonadota</taxon>
        <taxon>Betaproteobacteria</taxon>
        <taxon>Neisseriales</taxon>
        <taxon>Neisseriaceae</taxon>
        <taxon>Snodgrassella</taxon>
    </lineage>
</organism>